<evidence type="ECO:0000256" key="1">
    <source>
        <dbReference type="SAM" id="MobiDB-lite"/>
    </source>
</evidence>
<reference evidence="2" key="1">
    <citation type="submission" date="2023-07" db="EMBL/GenBank/DDBJ databases">
        <authorList>
            <consortium name="CYATHOMIX"/>
        </authorList>
    </citation>
    <scope>NUCLEOTIDE SEQUENCE</scope>
    <source>
        <strain evidence="2">N/A</strain>
    </source>
</reference>
<keyword evidence="3" id="KW-1185">Reference proteome</keyword>
<dbReference type="EMBL" id="CATQJL010000223">
    <property type="protein sequence ID" value="CAJ0599635.1"/>
    <property type="molecule type" value="Genomic_DNA"/>
</dbReference>
<comment type="caution">
    <text evidence="2">The sequence shown here is derived from an EMBL/GenBank/DDBJ whole genome shotgun (WGS) entry which is preliminary data.</text>
</comment>
<sequence>MSRCSRNALSHPPCVRNEPEATTLSAPVGSPGKQRGRAEYLRSRWQDYSGDSQDDGTNGELGIGISTCESENDITRELMEVRGRVPMANPQDEQTDTQLGNTTDSNGTSRQH</sequence>
<feature type="region of interest" description="Disordered" evidence="1">
    <location>
        <begin position="1"/>
        <end position="112"/>
    </location>
</feature>
<name>A0AA36GWH1_CYLNA</name>
<dbReference type="AlphaFoldDB" id="A0AA36GWH1"/>
<proteinExistence type="predicted"/>
<dbReference type="Proteomes" id="UP001176961">
    <property type="component" value="Unassembled WGS sequence"/>
</dbReference>
<feature type="compositionally biased region" description="Basic and acidic residues" evidence="1">
    <location>
        <begin position="73"/>
        <end position="83"/>
    </location>
</feature>
<accession>A0AA36GWH1</accession>
<gene>
    <name evidence="2" type="ORF">CYNAS_LOCUS11618</name>
</gene>
<feature type="compositionally biased region" description="Basic and acidic residues" evidence="1">
    <location>
        <begin position="36"/>
        <end position="45"/>
    </location>
</feature>
<evidence type="ECO:0000313" key="3">
    <source>
        <dbReference type="Proteomes" id="UP001176961"/>
    </source>
</evidence>
<organism evidence="2 3">
    <name type="scientific">Cylicocyclus nassatus</name>
    <name type="common">Nematode worm</name>
    <dbReference type="NCBI Taxonomy" id="53992"/>
    <lineage>
        <taxon>Eukaryota</taxon>
        <taxon>Metazoa</taxon>
        <taxon>Ecdysozoa</taxon>
        <taxon>Nematoda</taxon>
        <taxon>Chromadorea</taxon>
        <taxon>Rhabditida</taxon>
        <taxon>Rhabditina</taxon>
        <taxon>Rhabditomorpha</taxon>
        <taxon>Strongyloidea</taxon>
        <taxon>Strongylidae</taxon>
        <taxon>Cylicocyclus</taxon>
    </lineage>
</organism>
<evidence type="ECO:0000313" key="2">
    <source>
        <dbReference type="EMBL" id="CAJ0599635.1"/>
    </source>
</evidence>
<feature type="compositionally biased region" description="Polar residues" evidence="1">
    <location>
        <begin position="96"/>
        <end position="112"/>
    </location>
</feature>
<protein>
    <submittedName>
        <fullName evidence="2">Uncharacterized protein</fullName>
    </submittedName>
</protein>